<dbReference type="OrthoDB" id="6419134at2"/>
<gene>
    <name evidence="1" type="ORF">CRM76_01450</name>
</gene>
<dbReference type="Proteomes" id="UP000219788">
    <property type="component" value="Unassembled WGS sequence"/>
</dbReference>
<dbReference type="EMBL" id="PDDV01000007">
    <property type="protein sequence ID" value="PEH74251.1"/>
    <property type="molecule type" value="Genomic_DNA"/>
</dbReference>
<dbReference type="RefSeq" id="WP_098142626.1">
    <property type="nucleotide sequence ID" value="NZ_CP100772.1"/>
</dbReference>
<proteinExistence type="predicted"/>
<dbReference type="Pfam" id="PF13973">
    <property type="entry name" value="DUF4222"/>
    <property type="match status" value="1"/>
</dbReference>
<reference evidence="2" key="1">
    <citation type="submission" date="2017-09" db="EMBL/GenBank/DDBJ databases">
        <title>FDA dAtabase for Regulatory Grade micrObial Sequences (FDA-ARGOS): Supporting development and validation of Infectious Disease Dx tests.</title>
        <authorList>
            <person name="Goldberg B."/>
            <person name="Campos J."/>
            <person name="Tallon L."/>
            <person name="Sadzewicz L."/>
            <person name="Ott S."/>
            <person name="Zhao X."/>
            <person name="Nagaraj S."/>
            <person name="Vavikolanu K."/>
            <person name="Aluvathingal J."/>
            <person name="Nadendla S."/>
            <person name="Geyer C."/>
            <person name="Sichtig H."/>
        </authorList>
    </citation>
    <scope>NUCLEOTIDE SEQUENCE [LARGE SCALE GENOMIC DNA]</scope>
    <source>
        <strain evidence="2">FDAARGOS_370</strain>
    </source>
</reference>
<sequence>MRTPKQGSYYQDRNGVVVRITGYERESQRVLYRRPGYEWGCASPLVVFNAKFRRYQG</sequence>
<comment type="caution">
    <text evidence="1">The sequence shown here is derived from an EMBL/GenBank/DDBJ whole genome shotgun (WGS) entry which is preliminary data.</text>
</comment>
<protein>
    <submittedName>
        <fullName evidence="1">DUF4222 domain-containing protein</fullName>
    </submittedName>
</protein>
<dbReference type="AlphaFoldDB" id="A0A2A7U7L4"/>
<dbReference type="InterPro" id="IPR025317">
    <property type="entry name" value="DUF4222"/>
</dbReference>
<name>A0A2A7U7L4_EDWTA</name>
<evidence type="ECO:0000313" key="1">
    <source>
        <dbReference type="EMBL" id="PEH74251.1"/>
    </source>
</evidence>
<organism evidence="1 2">
    <name type="scientific">Edwardsiella tarda</name>
    <dbReference type="NCBI Taxonomy" id="636"/>
    <lineage>
        <taxon>Bacteria</taxon>
        <taxon>Pseudomonadati</taxon>
        <taxon>Pseudomonadota</taxon>
        <taxon>Gammaproteobacteria</taxon>
        <taxon>Enterobacterales</taxon>
        <taxon>Hafniaceae</taxon>
        <taxon>Edwardsiella</taxon>
    </lineage>
</organism>
<evidence type="ECO:0000313" key="2">
    <source>
        <dbReference type="Proteomes" id="UP000219788"/>
    </source>
</evidence>
<accession>A0A2A7U7L4</accession>